<dbReference type="PANTHER" id="PTHR42732">
    <property type="entry name" value="BETA-GALACTOSIDASE"/>
    <property type="match status" value="1"/>
</dbReference>
<reference evidence="4" key="1">
    <citation type="journal article" date="2021" name="PeerJ">
        <title>Extensive microbial diversity within the chicken gut microbiome revealed by metagenomics and culture.</title>
        <authorList>
            <person name="Gilroy R."/>
            <person name="Ravi A."/>
            <person name="Getino M."/>
            <person name="Pursley I."/>
            <person name="Horton D.L."/>
            <person name="Alikhan N.F."/>
            <person name="Baker D."/>
            <person name="Gharbi K."/>
            <person name="Hall N."/>
            <person name="Watson M."/>
            <person name="Adriaenssens E.M."/>
            <person name="Foster-Nyarko E."/>
            <person name="Jarju S."/>
            <person name="Secka A."/>
            <person name="Antonio M."/>
            <person name="Oren A."/>
            <person name="Chaudhuri R.R."/>
            <person name="La Ragione R."/>
            <person name="Hildebrand F."/>
            <person name="Pallen M.J."/>
        </authorList>
    </citation>
    <scope>NUCLEOTIDE SEQUENCE</scope>
    <source>
        <strain evidence="4">ChiHjej13B12-4958</strain>
    </source>
</reference>
<dbReference type="EMBL" id="DWVP01000019">
    <property type="protein sequence ID" value="HJC85460.1"/>
    <property type="molecule type" value="Genomic_DNA"/>
</dbReference>
<protein>
    <recommendedName>
        <fullName evidence="3">Glycoside hydrolase family 2 immunoglobulin-like beta-sandwich domain-containing protein</fullName>
    </recommendedName>
</protein>
<evidence type="ECO:0000259" key="3">
    <source>
        <dbReference type="Pfam" id="PF00703"/>
    </source>
</evidence>
<dbReference type="InterPro" id="IPR013783">
    <property type="entry name" value="Ig-like_fold"/>
</dbReference>
<reference evidence="4" key="2">
    <citation type="submission" date="2021-04" db="EMBL/GenBank/DDBJ databases">
        <authorList>
            <person name="Gilroy R."/>
        </authorList>
    </citation>
    <scope>NUCLEOTIDE SEQUENCE</scope>
    <source>
        <strain evidence="4">ChiHjej13B12-4958</strain>
    </source>
</reference>
<evidence type="ECO:0000313" key="4">
    <source>
        <dbReference type="EMBL" id="HJC85460.1"/>
    </source>
</evidence>
<evidence type="ECO:0000313" key="5">
    <source>
        <dbReference type="Proteomes" id="UP000823858"/>
    </source>
</evidence>
<dbReference type="PANTHER" id="PTHR42732:SF1">
    <property type="entry name" value="BETA-MANNOSIDASE"/>
    <property type="match status" value="1"/>
</dbReference>
<dbReference type="Proteomes" id="UP000823858">
    <property type="component" value="Unassembled WGS sequence"/>
</dbReference>
<dbReference type="Gene3D" id="2.60.40.10">
    <property type="entry name" value="Immunoglobulins"/>
    <property type="match status" value="1"/>
</dbReference>
<gene>
    <name evidence="4" type="ORF">H9751_07945</name>
</gene>
<proteinExistence type="inferred from homology"/>
<dbReference type="GO" id="GO:0005975">
    <property type="term" value="P:carbohydrate metabolic process"/>
    <property type="evidence" value="ECO:0007669"/>
    <property type="project" value="InterPro"/>
</dbReference>
<dbReference type="AlphaFoldDB" id="A0A9D2QD93"/>
<dbReference type="InterPro" id="IPR017853">
    <property type="entry name" value="GH"/>
</dbReference>
<accession>A0A9D2QD93</accession>
<dbReference type="InterPro" id="IPR006102">
    <property type="entry name" value="Ig-like_GH2"/>
</dbReference>
<dbReference type="InterPro" id="IPR051913">
    <property type="entry name" value="GH2_Domain-Containing"/>
</dbReference>
<comment type="similarity">
    <text evidence="1">Belongs to the glycosyl hydrolase 2 family.</text>
</comment>
<dbReference type="SUPFAM" id="SSF49303">
    <property type="entry name" value="beta-Galactosidase/glucuronidase domain"/>
    <property type="match status" value="1"/>
</dbReference>
<comment type="caution">
    <text evidence="4">The sequence shown here is derived from an EMBL/GenBank/DDBJ whole genome shotgun (WGS) entry which is preliminary data.</text>
</comment>
<sequence>MSSIIRPTVAISAASTRTASHPRARSRWYTGSGIYREVHLLTGPAVHIEPTWPRVTTDGDVVTVRTKVTNTTDADTTAEVAGVVTGPQSDEHPLAAQTVDIPRCGEAIIDHELRIDGAQHWSPAHPHFHEARVVVGPADTGHGEADKTDEATARFGIRDLSVTVDGLSIDGEDHMLRGACIRPDNGMLGAATFRDAGTRRVRILKEAGFNAIRSAHNPASRALLDACRGRAEVEQDRRRQGPGAGPHPAGHQLHQRPSEPGG</sequence>
<dbReference type="InterPro" id="IPR036156">
    <property type="entry name" value="Beta-gal/glucu_dom_sf"/>
</dbReference>
<dbReference type="Pfam" id="PF00703">
    <property type="entry name" value="Glyco_hydro_2"/>
    <property type="match status" value="1"/>
</dbReference>
<dbReference type="GO" id="GO:0004553">
    <property type="term" value="F:hydrolase activity, hydrolyzing O-glycosyl compounds"/>
    <property type="evidence" value="ECO:0007669"/>
    <property type="project" value="InterPro"/>
</dbReference>
<dbReference type="Gene3D" id="3.20.20.80">
    <property type="entry name" value="Glycosidases"/>
    <property type="match status" value="1"/>
</dbReference>
<organism evidence="4 5">
    <name type="scientific">Candidatus Corynebacterium faecigallinarum</name>
    <dbReference type="NCBI Taxonomy" id="2838528"/>
    <lineage>
        <taxon>Bacteria</taxon>
        <taxon>Bacillati</taxon>
        <taxon>Actinomycetota</taxon>
        <taxon>Actinomycetes</taxon>
        <taxon>Mycobacteriales</taxon>
        <taxon>Corynebacteriaceae</taxon>
        <taxon>Corynebacterium</taxon>
    </lineage>
</organism>
<feature type="compositionally biased region" description="Basic and acidic residues" evidence="2">
    <location>
        <begin position="229"/>
        <end position="239"/>
    </location>
</feature>
<feature type="domain" description="Glycoside hydrolase family 2 immunoglobulin-like beta-sandwich" evidence="3">
    <location>
        <begin position="47"/>
        <end position="158"/>
    </location>
</feature>
<dbReference type="SUPFAM" id="SSF51445">
    <property type="entry name" value="(Trans)glycosidases"/>
    <property type="match status" value="1"/>
</dbReference>
<evidence type="ECO:0000256" key="1">
    <source>
        <dbReference type="ARBA" id="ARBA00007401"/>
    </source>
</evidence>
<evidence type="ECO:0000256" key="2">
    <source>
        <dbReference type="SAM" id="MobiDB-lite"/>
    </source>
</evidence>
<name>A0A9D2QD93_9CORY</name>
<feature type="region of interest" description="Disordered" evidence="2">
    <location>
        <begin position="229"/>
        <end position="262"/>
    </location>
</feature>